<dbReference type="GO" id="GO:0015648">
    <property type="term" value="F:lipid-linked peptidoglycan transporter activity"/>
    <property type="evidence" value="ECO:0007669"/>
    <property type="project" value="TreeGrafter"/>
</dbReference>
<name>A0A6J5Y8K5_9ZZZZ</name>
<keyword evidence="4" id="KW-0133">Cell shape</keyword>
<dbReference type="GO" id="GO:0008360">
    <property type="term" value="P:regulation of cell shape"/>
    <property type="evidence" value="ECO:0007669"/>
    <property type="project" value="UniProtKB-KW"/>
</dbReference>
<sequence length="529" mass="56867">MSRPAEEPAVPRSDRQLLRSSSVVALGTGLSRITGFIRVAVIAYAIGATALAESYNLANNTPNLLYDLVLGGILSATLVPVIVEHIDRDDDAINAVATVIFVVLLAATVLAIACAPLIIAIFNLNSSEAQADAQATVAVPLLILFLPQVLFYGLSSLGTALLNARRSFAVPAFAPVLNNLIVILVFLALPRVAGGSAPTFEQVAHDNLLLLYIGLGTTLGITAMTAVLWPAIRAAGISLRWRFQPRHPAVREIGRLSGWTLGYVISNLIAYIVIQTLANGIEGVTEYAYAYIFFQLPYGLWTVSVMTAYTPEMAAAWARGELDELRDRFAAGFRLLPVVIFPLTIGLVALAHPIVALVLEHGSFDLASGDLTARTLMAFAVGLPMFSVYLYAMRGFYALRDTRTPFIINLGENIANLVFALLLLDRFGVVGLAASFTIAYALFGVVALVVLQRRIGTILEARTLRALSRQILAAAAMTVVMVIGNHLLRVNALTQLLLVGGAGMASYVVCLIALRSEETQLVMARLRRR</sequence>
<protein>
    <submittedName>
        <fullName evidence="9">Unannotated protein</fullName>
    </submittedName>
</protein>
<dbReference type="GO" id="GO:0034204">
    <property type="term" value="P:lipid translocation"/>
    <property type="evidence" value="ECO:0007669"/>
    <property type="project" value="TreeGrafter"/>
</dbReference>
<feature type="transmembrane region" description="Helical" evidence="8">
    <location>
        <begin position="335"/>
        <end position="359"/>
    </location>
</feature>
<evidence type="ECO:0000256" key="6">
    <source>
        <dbReference type="ARBA" id="ARBA00022989"/>
    </source>
</evidence>
<proteinExistence type="inferred from homology"/>
<dbReference type="InterPro" id="IPR051050">
    <property type="entry name" value="Lipid_II_flippase_MurJ/MviN"/>
</dbReference>
<keyword evidence="2" id="KW-1003">Cell membrane</keyword>
<evidence type="ECO:0000256" key="8">
    <source>
        <dbReference type="SAM" id="Phobius"/>
    </source>
</evidence>
<feature type="transmembrane region" description="Helical" evidence="8">
    <location>
        <begin position="167"/>
        <end position="189"/>
    </location>
</feature>
<reference evidence="9" key="1">
    <citation type="submission" date="2020-05" db="EMBL/GenBank/DDBJ databases">
        <authorList>
            <person name="Chiriac C."/>
            <person name="Salcher M."/>
            <person name="Ghai R."/>
            <person name="Kavagutti S V."/>
        </authorList>
    </citation>
    <scope>NUCLEOTIDE SEQUENCE</scope>
</reference>
<evidence type="ECO:0000256" key="5">
    <source>
        <dbReference type="ARBA" id="ARBA00022984"/>
    </source>
</evidence>
<gene>
    <name evidence="9" type="ORF">UFOPK1392_00204</name>
    <name evidence="10" type="ORF">UFOPK3733_01182</name>
</gene>
<dbReference type="EMBL" id="CAEMXZ010000005">
    <property type="protein sequence ID" value="CAB4322470.1"/>
    <property type="molecule type" value="Genomic_DNA"/>
</dbReference>
<feature type="transmembrane region" description="Helical" evidence="8">
    <location>
        <begin position="289"/>
        <end position="309"/>
    </location>
</feature>
<feature type="transmembrane region" description="Helical" evidence="8">
    <location>
        <begin position="471"/>
        <end position="488"/>
    </location>
</feature>
<evidence type="ECO:0000313" key="10">
    <source>
        <dbReference type="EMBL" id="CAB4939225.1"/>
    </source>
</evidence>
<evidence type="ECO:0000256" key="1">
    <source>
        <dbReference type="ARBA" id="ARBA00004651"/>
    </source>
</evidence>
<feature type="transmembrane region" description="Helical" evidence="8">
    <location>
        <begin position="64"/>
        <end position="83"/>
    </location>
</feature>
<evidence type="ECO:0000256" key="7">
    <source>
        <dbReference type="ARBA" id="ARBA00023136"/>
    </source>
</evidence>
<feature type="transmembrane region" description="Helical" evidence="8">
    <location>
        <begin position="371"/>
        <end position="392"/>
    </location>
</feature>
<dbReference type="GO" id="GO:0009252">
    <property type="term" value="P:peptidoglycan biosynthetic process"/>
    <property type="evidence" value="ECO:0007669"/>
    <property type="project" value="UniProtKB-KW"/>
</dbReference>
<dbReference type="EMBL" id="CAFBNC010000055">
    <property type="protein sequence ID" value="CAB4939225.1"/>
    <property type="molecule type" value="Genomic_DNA"/>
</dbReference>
<dbReference type="PANTHER" id="PTHR47019">
    <property type="entry name" value="LIPID II FLIPPASE MURJ"/>
    <property type="match status" value="1"/>
</dbReference>
<evidence type="ECO:0000256" key="4">
    <source>
        <dbReference type="ARBA" id="ARBA00022960"/>
    </source>
</evidence>
<comment type="subcellular location">
    <subcellularLocation>
        <location evidence="1">Cell membrane</location>
        <topology evidence="1">Multi-pass membrane protein</topology>
    </subcellularLocation>
</comment>
<feature type="transmembrane region" description="Helical" evidence="8">
    <location>
        <begin position="209"/>
        <end position="232"/>
    </location>
</feature>
<evidence type="ECO:0000313" key="9">
    <source>
        <dbReference type="EMBL" id="CAB4322470.1"/>
    </source>
</evidence>
<feature type="transmembrane region" description="Helical" evidence="8">
    <location>
        <begin position="404"/>
        <end position="424"/>
    </location>
</feature>
<dbReference type="NCBIfam" id="TIGR01695">
    <property type="entry name" value="murJ_mviN"/>
    <property type="match status" value="1"/>
</dbReference>
<dbReference type="PRINTS" id="PR01806">
    <property type="entry name" value="VIRFACTRMVIN"/>
</dbReference>
<evidence type="ECO:0000256" key="3">
    <source>
        <dbReference type="ARBA" id="ARBA00022692"/>
    </source>
</evidence>
<accession>A0A6J5Y8K5</accession>
<dbReference type="Pfam" id="PF03023">
    <property type="entry name" value="MurJ"/>
    <property type="match status" value="1"/>
</dbReference>
<dbReference type="AlphaFoldDB" id="A0A6J5Y8K5"/>
<evidence type="ECO:0000256" key="2">
    <source>
        <dbReference type="ARBA" id="ARBA00022475"/>
    </source>
</evidence>
<dbReference type="PANTHER" id="PTHR47019:SF1">
    <property type="entry name" value="LIPID II FLIPPASE MURJ"/>
    <property type="match status" value="1"/>
</dbReference>
<dbReference type="GO" id="GO:0005886">
    <property type="term" value="C:plasma membrane"/>
    <property type="evidence" value="ECO:0007669"/>
    <property type="project" value="UniProtKB-SubCell"/>
</dbReference>
<feature type="transmembrane region" description="Helical" evidence="8">
    <location>
        <begin position="430"/>
        <end position="451"/>
    </location>
</feature>
<dbReference type="HAMAP" id="MF_02078">
    <property type="entry name" value="MurJ_MviN"/>
    <property type="match status" value="1"/>
</dbReference>
<keyword evidence="3 8" id="KW-0812">Transmembrane</keyword>
<dbReference type="CDD" id="cd13123">
    <property type="entry name" value="MATE_MurJ_like"/>
    <property type="match status" value="1"/>
</dbReference>
<keyword evidence="7 8" id="KW-0472">Membrane</keyword>
<keyword evidence="6 8" id="KW-1133">Transmembrane helix</keyword>
<feature type="transmembrane region" description="Helical" evidence="8">
    <location>
        <begin position="95"/>
        <end position="122"/>
    </location>
</feature>
<dbReference type="InterPro" id="IPR004268">
    <property type="entry name" value="MurJ"/>
</dbReference>
<feature type="transmembrane region" description="Helical" evidence="8">
    <location>
        <begin position="134"/>
        <end position="155"/>
    </location>
</feature>
<feature type="transmembrane region" description="Helical" evidence="8">
    <location>
        <begin position="253"/>
        <end position="274"/>
    </location>
</feature>
<feature type="transmembrane region" description="Helical" evidence="8">
    <location>
        <begin position="494"/>
        <end position="514"/>
    </location>
</feature>
<organism evidence="9">
    <name type="scientific">freshwater metagenome</name>
    <dbReference type="NCBI Taxonomy" id="449393"/>
    <lineage>
        <taxon>unclassified sequences</taxon>
        <taxon>metagenomes</taxon>
        <taxon>ecological metagenomes</taxon>
    </lineage>
</organism>
<keyword evidence="5" id="KW-0573">Peptidoglycan synthesis</keyword>